<keyword evidence="6 7" id="KW-0503">Monooxygenase</keyword>
<dbReference type="PANTHER" id="PTHR47953">
    <property type="entry name" value="OS08G0105600 PROTEIN"/>
    <property type="match status" value="1"/>
</dbReference>
<proteinExistence type="inferred from homology"/>
<evidence type="ECO:0000256" key="4">
    <source>
        <dbReference type="ARBA" id="ARBA00023002"/>
    </source>
</evidence>
<evidence type="ECO:0000256" key="1">
    <source>
        <dbReference type="ARBA" id="ARBA00010617"/>
    </source>
</evidence>
<dbReference type="Proteomes" id="UP001412067">
    <property type="component" value="Unassembled WGS sequence"/>
</dbReference>
<evidence type="ECO:0000313" key="9">
    <source>
        <dbReference type="Proteomes" id="UP001412067"/>
    </source>
</evidence>
<dbReference type="InterPro" id="IPR017972">
    <property type="entry name" value="Cyt_P450_CS"/>
</dbReference>
<dbReference type="Pfam" id="PF00067">
    <property type="entry name" value="p450"/>
    <property type="match status" value="1"/>
</dbReference>
<dbReference type="PROSITE" id="PS00086">
    <property type="entry name" value="CYTOCHROME_P450"/>
    <property type="match status" value="1"/>
</dbReference>
<sequence length="200" mass="22859">MEWTMSELVRNPAVMKKAQTEVREVLKLEGSSKSLLSEELVSGKLSYLSSVINETLRLHPPVPLLLPRENHEDCEVMGYVIPAGTTVMINVWAIGRDPNNWNEPEAFRPERFEEEDSINLKRANFEFIPFGAGRRICPGIHFGLSTVEMTMAYLLYYFDWKYVSVKGEELDMTETFGVATKRKSPLPLIATPHFPLPHVY</sequence>
<keyword evidence="5 7" id="KW-0408">Iron</keyword>
<keyword evidence="2 7" id="KW-0349">Heme</keyword>
<evidence type="ECO:0000313" key="8">
    <source>
        <dbReference type="EMBL" id="KAK8961441.1"/>
    </source>
</evidence>
<keyword evidence="3 7" id="KW-0479">Metal-binding</keyword>
<protein>
    <submittedName>
        <fullName evidence="8">Cytochrome P450 71D10</fullName>
    </submittedName>
</protein>
<keyword evidence="9" id="KW-1185">Reference proteome</keyword>
<dbReference type="PRINTS" id="PR00463">
    <property type="entry name" value="EP450I"/>
</dbReference>
<name>A0ABR2MBP1_9ASPA</name>
<dbReference type="SUPFAM" id="SSF48264">
    <property type="entry name" value="Cytochrome P450"/>
    <property type="match status" value="1"/>
</dbReference>
<evidence type="ECO:0000256" key="6">
    <source>
        <dbReference type="ARBA" id="ARBA00023033"/>
    </source>
</evidence>
<dbReference type="PRINTS" id="PR00385">
    <property type="entry name" value="P450"/>
</dbReference>
<gene>
    <name evidence="8" type="primary">CYP71D10</name>
    <name evidence="8" type="ORF">KSP40_PGU022421</name>
</gene>
<keyword evidence="4 7" id="KW-0560">Oxidoreductase</keyword>
<comment type="similarity">
    <text evidence="1 7">Belongs to the cytochrome P450 family.</text>
</comment>
<evidence type="ECO:0000256" key="3">
    <source>
        <dbReference type="ARBA" id="ARBA00022723"/>
    </source>
</evidence>
<dbReference type="InterPro" id="IPR002401">
    <property type="entry name" value="Cyt_P450_E_grp-I"/>
</dbReference>
<dbReference type="EMBL" id="JBBWWR010000009">
    <property type="protein sequence ID" value="KAK8961441.1"/>
    <property type="molecule type" value="Genomic_DNA"/>
</dbReference>
<accession>A0ABR2MBP1</accession>
<evidence type="ECO:0000256" key="5">
    <source>
        <dbReference type="ARBA" id="ARBA00023004"/>
    </source>
</evidence>
<dbReference type="InterPro" id="IPR052306">
    <property type="entry name" value="CYP450_71D"/>
</dbReference>
<dbReference type="PANTHER" id="PTHR47953:SF5">
    <property type="entry name" value="CYTOCHROME P450 71AV8-LIKE"/>
    <property type="match status" value="1"/>
</dbReference>
<organism evidence="8 9">
    <name type="scientific">Platanthera guangdongensis</name>
    <dbReference type="NCBI Taxonomy" id="2320717"/>
    <lineage>
        <taxon>Eukaryota</taxon>
        <taxon>Viridiplantae</taxon>
        <taxon>Streptophyta</taxon>
        <taxon>Embryophyta</taxon>
        <taxon>Tracheophyta</taxon>
        <taxon>Spermatophyta</taxon>
        <taxon>Magnoliopsida</taxon>
        <taxon>Liliopsida</taxon>
        <taxon>Asparagales</taxon>
        <taxon>Orchidaceae</taxon>
        <taxon>Orchidoideae</taxon>
        <taxon>Orchideae</taxon>
        <taxon>Orchidinae</taxon>
        <taxon>Platanthera</taxon>
    </lineage>
</organism>
<evidence type="ECO:0000256" key="7">
    <source>
        <dbReference type="RuleBase" id="RU000461"/>
    </source>
</evidence>
<comment type="caution">
    <text evidence="8">The sequence shown here is derived from an EMBL/GenBank/DDBJ whole genome shotgun (WGS) entry which is preliminary data.</text>
</comment>
<dbReference type="InterPro" id="IPR001128">
    <property type="entry name" value="Cyt_P450"/>
</dbReference>
<dbReference type="Gene3D" id="1.10.630.10">
    <property type="entry name" value="Cytochrome P450"/>
    <property type="match status" value="1"/>
</dbReference>
<dbReference type="InterPro" id="IPR036396">
    <property type="entry name" value="Cyt_P450_sf"/>
</dbReference>
<evidence type="ECO:0000256" key="2">
    <source>
        <dbReference type="ARBA" id="ARBA00022617"/>
    </source>
</evidence>
<reference evidence="8 9" key="1">
    <citation type="journal article" date="2022" name="Nat. Plants">
        <title>Genomes of leafy and leafless Platanthera orchids illuminate the evolution of mycoheterotrophy.</title>
        <authorList>
            <person name="Li M.H."/>
            <person name="Liu K.W."/>
            <person name="Li Z."/>
            <person name="Lu H.C."/>
            <person name="Ye Q.L."/>
            <person name="Zhang D."/>
            <person name="Wang J.Y."/>
            <person name="Li Y.F."/>
            <person name="Zhong Z.M."/>
            <person name="Liu X."/>
            <person name="Yu X."/>
            <person name="Liu D.K."/>
            <person name="Tu X.D."/>
            <person name="Liu B."/>
            <person name="Hao Y."/>
            <person name="Liao X.Y."/>
            <person name="Jiang Y.T."/>
            <person name="Sun W.H."/>
            <person name="Chen J."/>
            <person name="Chen Y.Q."/>
            <person name="Ai Y."/>
            <person name="Zhai J.W."/>
            <person name="Wu S.S."/>
            <person name="Zhou Z."/>
            <person name="Hsiao Y.Y."/>
            <person name="Wu W.L."/>
            <person name="Chen Y.Y."/>
            <person name="Lin Y.F."/>
            <person name="Hsu J.L."/>
            <person name="Li C.Y."/>
            <person name="Wang Z.W."/>
            <person name="Zhao X."/>
            <person name="Zhong W.Y."/>
            <person name="Ma X.K."/>
            <person name="Ma L."/>
            <person name="Huang J."/>
            <person name="Chen G.Z."/>
            <person name="Huang M.Z."/>
            <person name="Huang L."/>
            <person name="Peng D.H."/>
            <person name="Luo Y.B."/>
            <person name="Zou S.Q."/>
            <person name="Chen S.P."/>
            <person name="Lan S."/>
            <person name="Tsai W.C."/>
            <person name="Van de Peer Y."/>
            <person name="Liu Z.J."/>
        </authorList>
    </citation>
    <scope>NUCLEOTIDE SEQUENCE [LARGE SCALE GENOMIC DNA]</scope>
    <source>
        <strain evidence="8">Lor288</strain>
    </source>
</reference>